<reference evidence="1" key="2">
    <citation type="journal article" date="2015" name="Data Brief">
        <title>Shoot transcriptome of the giant reed, Arundo donax.</title>
        <authorList>
            <person name="Barrero R.A."/>
            <person name="Guerrero F.D."/>
            <person name="Moolhuijzen P."/>
            <person name="Goolsby J.A."/>
            <person name="Tidwell J."/>
            <person name="Bellgard S.E."/>
            <person name="Bellgard M.I."/>
        </authorList>
    </citation>
    <scope>NUCLEOTIDE SEQUENCE</scope>
    <source>
        <tissue evidence="1">Shoot tissue taken approximately 20 cm above the soil surface</tissue>
    </source>
</reference>
<dbReference type="EMBL" id="GBRH01201464">
    <property type="protein sequence ID" value="JAD96431.1"/>
    <property type="molecule type" value="Transcribed_RNA"/>
</dbReference>
<reference evidence="1" key="1">
    <citation type="submission" date="2014-09" db="EMBL/GenBank/DDBJ databases">
        <authorList>
            <person name="Magalhaes I.L.F."/>
            <person name="Oliveira U."/>
            <person name="Santos F.R."/>
            <person name="Vidigal T.H.D.A."/>
            <person name="Brescovit A.D."/>
            <person name="Santos A.J."/>
        </authorList>
    </citation>
    <scope>NUCLEOTIDE SEQUENCE</scope>
    <source>
        <tissue evidence="1">Shoot tissue taken approximately 20 cm above the soil surface</tissue>
    </source>
</reference>
<protein>
    <submittedName>
        <fullName evidence="1">Cl2727_2b</fullName>
    </submittedName>
</protein>
<proteinExistence type="predicted"/>
<organism evidence="1">
    <name type="scientific">Arundo donax</name>
    <name type="common">Giant reed</name>
    <name type="synonym">Donax arundinaceus</name>
    <dbReference type="NCBI Taxonomy" id="35708"/>
    <lineage>
        <taxon>Eukaryota</taxon>
        <taxon>Viridiplantae</taxon>
        <taxon>Streptophyta</taxon>
        <taxon>Embryophyta</taxon>
        <taxon>Tracheophyta</taxon>
        <taxon>Spermatophyta</taxon>
        <taxon>Magnoliopsida</taxon>
        <taxon>Liliopsida</taxon>
        <taxon>Poales</taxon>
        <taxon>Poaceae</taxon>
        <taxon>PACMAD clade</taxon>
        <taxon>Arundinoideae</taxon>
        <taxon>Arundineae</taxon>
        <taxon>Arundo</taxon>
    </lineage>
</organism>
<dbReference type="AlphaFoldDB" id="A0A0A9RWD0"/>
<name>A0A0A9RWD0_ARUDO</name>
<evidence type="ECO:0000313" key="1">
    <source>
        <dbReference type="EMBL" id="JAD96431.1"/>
    </source>
</evidence>
<accession>A0A0A9RWD0</accession>
<sequence>MAALPHRPRRCSHGDMTLQRCSLPCHNVIGGEWQQRQWRGATTASAKGGAARIWRGAAREAAWQPRGGGLIPHIDVFRVWLQWARNLSLAGVDLVGVKGARPLPATMASLTGQHLVAEASTVSLQEHRQRKQQFPSPDRLGHHQGAYLHMWP</sequence>